<dbReference type="GO" id="GO:0032993">
    <property type="term" value="C:protein-DNA complex"/>
    <property type="evidence" value="ECO:0007669"/>
    <property type="project" value="TreeGrafter"/>
</dbReference>
<name>A0A543KAD2_9RHOB</name>
<dbReference type="InterPro" id="IPR037150">
    <property type="entry name" value="H-NS_C_dom_sf"/>
</dbReference>
<dbReference type="PANTHER" id="PTHR38097:SF2">
    <property type="entry name" value="DNA-BINDING PROTEIN STPA"/>
    <property type="match status" value="1"/>
</dbReference>
<keyword evidence="4 6" id="KW-0238">DNA-binding</keyword>
<evidence type="ECO:0000256" key="1">
    <source>
        <dbReference type="ARBA" id="ARBA00004453"/>
    </source>
</evidence>
<dbReference type="Gene3D" id="4.10.430.10">
    <property type="entry name" value="Histone-like protein H-NS, C-terminal domain"/>
    <property type="match status" value="1"/>
</dbReference>
<reference evidence="6 7" key="1">
    <citation type="submission" date="2019-06" db="EMBL/GenBank/DDBJ databases">
        <title>Genomic Encyclopedia of Archaeal and Bacterial Type Strains, Phase II (KMG-II): from individual species to whole genera.</title>
        <authorList>
            <person name="Goeker M."/>
        </authorList>
    </citation>
    <scope>NUCLEOTIDE SEQUENCE [LARGE SCALE GENOMIC DNA]</scope>
    <source>
        <strain evidence="6 7">DSM 18423</strain>
    </source>
</reference>
<dbReference type="GO" id="GO:0005829">
    <property type="term" value="C:cytosol"/>
    <property type="evidence" value="ECO:0007669"/>
    <property type="project" value="TreeGrafter"/>
</dbReference>
<evidence type="ECO:0000259" key="5">
    <source>
        <dbReference type="SMART" id="SM00528"/>
    </source>
</evidence>
<keyword evidence="3" id="KW-0963">Cytoplasm</keyword>
<organism evidence="6 7">
    <name type="scientific">Roseinatronobacter monicus</name>
    <dbReference type="NCBI Taxonomy" id="393481"/>
    <lineage>
        <taxon>Bacteria</taxon>
        <taxon>Pseudomonadati</taxon>
        <taxon>Pseudomonadota</taxon>
        <taxon>Alphaproteobacteria</taxon>
        <taxon>Rhodobacterales</taxon>
        <taxon>Paracoccaceae</taxon>
        <taxon>Roseinatronobacter</taxon>
    </lineage>
</organism>
<proteinExistence type="inferred from homology"/>
<dbReference type="SMART" id="SM00528">
    <property type="entry name" value="HNS"/>
    <property type="match status" value="1"/>
</dbReference>
<comment type="subcellular location">
    <subcellularLocation>
        <location evidence="1">Cytoplasm</location>
        <location evidence="1">Nucleoid</location>
    </subcellularLocation>
</comment>
<evidence type="ECO:0000313" key="7">
    <source>
        <dbReference type="Proteomes" id="UP000320582"/>
    </source>
</evidence>
<evidence type="ECO:0000256" key="2">
    <source>
        <dbReference type="ARBA" id="ARBA00010610"/>
    </source>
</evidence>
<dbReference type="GO" id="GO:0009295">
    <property type="term" value="C:nucleoid"/>
    <property type="evidence" value="ECO:0007669"/>
    <property type="project" value="UniProtKB-SubCell"/>
</dbReference>
<dbReference type="GO" id="GO:0000976">
    <property type="term" value="F:transcription cis-regulatory region binding"/>
    <property type="evidence" value="ECO:0007669"/>
    <property type="project" value="TreeGrafter"/>
</dbReference>
<comment type="caution">
    <text evidence="6">The sequence shown here is derived from an EMBL/GenBank/DDBJ whole genome shotgun (WGS) entry which is preliminary data.</text>
</comment>
<dbReference type="Proteomes" id="UP000320582">
    <property type="component" value="Unassembled WGS sequence"/>
</dbReference>
<dbReference type="SUPFAM" id="SSF81273">
    <property type="entry name" value="H-NS histone-like proteins"/>
    <property type="match status" value="1"/>
</dbReference>
<dbReference type="InterPro" id="IPR027444">
    <property type="entry name" value="H-NS_C_dom"/>
</dbReference>
<keyword evidence="7" id="KW-1185">Reference proteome</keyword>
<gene>
    <name evidence="6" type="ORF">BD293_0627</name>
</gene>
<dbReference type="GO" id="GO:0003681">
    <property type="term" value="F:bent DNA binding"/>
    <property type="evidence" value="ECO:0007669"/>
    <property type="project" value="TreeGrafter"/>
</dbReference>
<dbReference type="GO" id="GO:0001217">
    <property type="term" value="F:DNA-binding transcription repressor activity"/>
    <property type="evidence" value="ECO:0007669"/>
    <property type="project" value="TreeGrafter"/>
</dbReference>
<evidence type="ECO:0000256" key="4">
    <source>
        <dbReference type="ARBA" id="ARBA00023125"/>
    </source>
</evidence>
<sequence>MDLSTLSLDELKKLHKDVTKAIDSYEDRARKKALAEAEAVARQHGFTMDQLFGKSVKATRAVVAPKYANPADRSQTWTGRGRKPRWVIAELESGKTLDDLSI</sequence>
<feature type="domain" description="DNA-binding protein H-NS-like C-terminal" evidence="5">
    <location>
        <begin position="57"/>
        <end position="102"/>
    </location>
</feature>
<dbReference type="GO" id="GO:0003680">
    <property type="term" value="F:minor groove of adenine-thymine-rich DNA binding"/>
    <property type="evidence" value="ECO:0007669"/>
    <property type="project" value="TreeGrafter"/>
</dbReference>
<dbReference type="Pfam" id="PF00816">
    <property type="entry name" value="Histone_HNS"/>
    <property type="match status" value="1"/>
</dbReference>
<comment type="similarity">
    <text evidence="2">Belongs to the histone-like protein H-NS family.</text>
</comment>
<evidence type="ECO:0000256" key="3">
    <source>
        <dbReference type="ARBA" id="ARBA00022490"/>
    </source>
</evidence>
<accession>A0A543KAD2</accession>
<dbReference type="AlphaFoldDB" id="A0A543KAD2"/>
<dbReference type="PANTHER" id="PTHR38097">
    <property type="match status" value="1"/>
</dbReference>
<protein>
    <submittedName>
        <fullName evidence="6">DNA-binding protein H-NS</fullName>
    </submittedName>
</protein>
<dbReference type="RefSeq" id="WP_211840984.1">
    <property type="nucleotide sequence ID" value="NZ_VFPT01000001.1"/>
</dbReference>
<evidence type="ECO:0000313" key="6">
    <source>
        <dbReference type="EMBL" id="TQM92040.1"/>
    </source>
</evidence>
<dbReference type="EMBL" id="VFPT01000001">
    <property type="protein sequence ID" value="TQM92040.1"/>
    <property type="molecule type" value="Genomic_DNA"/>
</dbReference>